<dbReference type="Pfam" id="PF01261">
    <property type="entry name" value="AP_endonuc_2"/>
    <property type="match status" value="1"/>
</dbReference>
<dbReference type="EMBL" id="VWOX01000014">
    <property type="protein sequence ID" value="KAA5540308.1"/>
    <property type="molecule type" value="Genomic_DNA"/>
</dbReference>
<keyword evidence="3" id="KW-1185">Reference proteome</keyword>
<feature type="domain" description="Xylose isomerase-like TIM barrel" evidence="1">
    <location>
        <begin position="28"/>
        <end position="247"/>
    </location>
</feature>
<dbReference type="PANTHER" id="PTHR12110:SF53">
    <property type="entry name" value="BLR5974 PROTEIN"/>
    <property type="match status" value="1"/>
</dbReference>
<gene>
    <name evidence="2" type="ORF">FYK55_21745</name>
</gene>
<reference evidence="2 3" key="1">
    <citation type="submission" date="2019-08" db="EMBL/GenBank/DDBJ databases">
        <authorList>
            <person name="Dhanesh K."/>
            <person name="Kumar G."/>
            <person name="Sasikala C."/>
            <person name="Venkata Ramana C."/>
        </authorList>
    </citation>
    <scope>NUCLEOTIDE SEQUENCE [LARGE SCALE GENOMIC DNA]</scope>
    <source>
        <strain evidence="2 3">JC645</strain>
    </source>
</reference>
<dbReference type="SUPFAM" id="SSF51658">
    <property type="entry name" value="Xylose isomerase-like"/>
    <property type="match status" value="1"/>
</dbReference>
<protein>
    <submittedName>
        <fullName evidence="2">Sugar phosphate isomerase/epimerase</fullName>
    </submittedName>
</protein>
<dbReference type="AlphaFoldDB" id="A0A5M6CYJ9"/>
<evidence type="ECO:0000313" key="2">
    <source>
        <dbReference type="EMBL" id="KAA5540308.1"/>
    </source>
</evidence>
<dbReference type="InterPro" id="IPR050312">
    <property type="entry name" value="IolE/XylAMocC-like"/>
</dbReference>
<dbReference type="Proteomes" id="UP000324479">
    <property type="component" value="Unassembled WGS sequence"/>
</dbReference>
<dbReference type="PANTHER" id="PTHR12110">
    <property type="entry name" value="HYDROXYPYRUVATE ISOMERASE"/>
    <property type="match status" value="1"/>
</dbReference>
<evidence type="ECO:0000313" key="3">
    <source>
        <dbReference type="Proteomes" id="UP000324479"/>
    </source>
</evidence>
<dbReference type="GO" id="GO:0016853">
    <property type="term" value="F:isomerase activity"/>
    <property type="evidence" value="ECO:0007669"/>
    <property type="project" value="UniProtKB-KW"/>
</dbReference>
<dbReference type="InterPro" id="IPR036237">
    <property type="entry name" value="Xyl_isomerase-like_sf"/>
</dbReference>
<accession>A0A5M6CYJ9</accession>
<name>A0A5M6CYJ9_9BACT</name>
<proteinExistence type="predicted"/>
<keyword evidence="2" id="KW-0413">Isomerase</keyword>
<sequence length="252" mass="28078">MKGKAKKPADPAKAIDMSGFLDYCGLKGFEAAELTSYFFPPDADRDYFLDIKRQAFLKGMTISGTAIGNNFTQGAGEKMDRQIESALQWIDNAATLGAPHIRFFAGTGKELDEHPERMQEAVDVMKRCADHAAEKGIFLGVENHGNLRADQLLEIIHAIDHPWVGINLDTGNFFSDDPYADLEKCVPYAVNVQLKVNMKGPDRGAYPADFDRIAKILRDGGYQGFVILEYEDEDPYENIPKVADRLRDALQV</sequence>
<evidence type="ECO:0000259" key="1">
    <source>
        <dbReference type="Pfam" id="PF01261"/>
    </source>
</evidence>
<organism evidence="2 3">
    <name type="scientific">Roseiconus nitratireducens</name>
    <dbReference type="NCBI Taxonomy" id="2605748"/>
    <lineage>
        <taxon>Bacteria</taxon>
        <taxon>Pseudomonadati</taxon>
        <taxon>Planctomycetota</taxon>
        <taxon>Planctomycetia</taxon>
        <taxon>Pirellulales</taxon>
        <taxon>Pirellulaceae</taxon>
        <taxon>Roseiconus</taxon>
    </lineage>
</organism>
<comment type="caution">
    <text evidence="2">The sequence shown here is derived from an EMBL/GenBank/DDBJ whole genome shotgun (WGS) entry which is preliminary data.</text>
</comment>
<dbReference type="InterPro" id="IPR013022">
    <property type="entry name" value="Xyl_isomerase-like_TIM-brl"/>
</dbReference>
<dbReference type="Gene3D" id="3.20.20.150">
    <property type="entry name" value="Divalent-metal-dependent TIM barrel enzymes"/>
    <property type="match status" value="1"/>
</dbReference>